<dbReference type="SUPFAM" id="SSF50129">
    <property type="entry name" value="GroES-like"/>
    <property type="match status" value="1"/>
</dbReference>
<dbReference type="PANTHER" id="PTHR43401">
    <property type="entry name" value="L-THREONINE 3-DEHYDROGENASE"/>
    <property type="match status" value="1"/>
</dbReference>
<keyword evidence="5" id="KW-1185">Reference proteome</keyword>
<dbReference type="STRING" id="1261640.BHK98_07360"/>
<dbReference type="EMBL" id="MJIE01000001">
    <property type="protein sequence ID" value="OLR55893.1"/>
    <property type="molecule type" value="Genomic_DNA"/>
</dbReference>
<evidence type="ECO:0000313" key="5">
    <source>
        <dbReference type="Proteomes" id="UP000187404"/>
    </source>
</evidence>
<reference evidence="4 5" key="1">
    <citation type="journal article" date="2016" name="Appl. Environ. Microbiol.">
        <title>Function and Phylogeny of Bacterial Butyryl Coenzyme A:Acetate Transferases and Their Diversity in the Proximal Colon of Swine.</title>
        <authorList>
            <person name="Trachsel J."/>
            <person name="Bayles D.O."/>
            <person name="Looft T."/>
            <person name="Levine U.Y."/>
            <person name="Allen H.K."/>
        </authorList>
    </citation>
    <scope>NUCLEOTIDE SEQUENCE [LARGE SCALE GENOMIC DNA]</scope>
    <source>
        <strain evidence="4 5">68-3-10</strain>
    </source>
</reference>
<dbReference type="Proteomes" id="UP000187404">
    <property type="component" value="Unassembled WGS sequence"/>
</dbReference>
<dbReference type="AlphaFoldDB" id="A0A1Q9JI63"/>
<comment type="caution">
    <text evidence="4">The sequence shown here is derived from an EMBL/GenBank/DDBJ whole genome shotgun (WGS) entry which is preliminary data.</text>
</comment>
<keyword evidence="1" id="KW-0560">Oxidoreductase</keyword>
<dbReference type="Pfam" id="PF00107">
    <property type="entry name" value="ADH_zinc_N"/>
    <property type="match status" value="1"/>
</dbReference>
<name>A0A1Q9JI63_9FIRM</name>
<dbReference type="SUPFAM" id="SSF51735">
    <property type="entry name" value="NAD(P)-binding Rossmann-fold domains"/>
    <property type="match status" value="1"/>
</dbReference>
<dbReference type="InterPro" id="IPR013154">
    <property type="entry name" value="ADH-like_N"/>
</dbReference>
<dbReference type="InterPro" id="IPR013149">
    <property type="entry name" value="ADH-like_C"/>
</dbReference>
<dbReference type="PANTHER" id="PTHR43401:SF2">
    <property type="entry name" value="L-THREONINE 3-DEHYDROGENASE"/>
    <property type="match status" value="1"/>
</dbReference>
<dbReference type="InterPro" id="IPR050129">
    <property type="entry name" value="Zn_alcohol_dh"/>
</dbReference>
<evidence type="ECO:0000256" key="1">
    <source>
        <dbReference type="ARBA" id="ARBA00023002"/>
    </source>
</evidence>
<dbReference type="InterPro" id="IPR011032">
    <property type="entry name" value="GroES-like_sf"/>
</dbReference>
<dbReference type="Pfam" id="PF08240">
    <property type="entry name" value="ADH_N"/>
    <property type="match status" value="1"/>
</dbReference>
<feature type="domain" description="Alcohol dehydrogenase-like C-terminal" evidence="2">
    <location>
        <begin position="177"/>
        <end position="300"/>
    </location>
</feature>
<evidence type="ECO:0000259" key="3">
    <source>
        <dbReference type="Pfam" id="PF08240"/>
    </source>
</evidence>
<organism evidence="4 5">
    <name type="scientific">Hornefia porci</name>
    <dbReference type="NCBI Taxonomy" id="2652292"/>
    <lineage>
        <taxon>Bacteria</taxon>
        <taxon>Bacillati</taxon>
        <taxon>Bacillota</taxon>
        <taxon>Clostridia</taxon>
        <taxon>Peptostreptococcales</taxon>
        <taxon>Anaerovoracaceae</taxon>
        <taxon>Hornefia</taxon>
    </lineage>
</organism>
<evidence type="ECO:0000259" key="2">
    <source>
        <dbReference type="Pfam" id="PF00107"/>
    </source>
</evidence>
<proteinExistence type="predicted"/>
<dbReference type="Gene3D" id="3.90.180.10">
    <property type="entry name" value="Medium-chain alcohol dehydrogenases, catalytic domain"/>
    <property type="match status" value="1"/>
</dbReference>
<dbReference type="InterPro" id="IPR036291">
    <property type="entry name" value="NAD(P)-bd_dom_sf"/>
</dbReference>
<accession>A0A1Q9JI63</accession>
<dbReference type="GO" id="GO:0016491">
    <property type="term" value="F:oxidoreductase activity"/>
    <property type="evidence" value="ECO:0007669"/>
    <property type="project" value="UniProtKB-KW"/>
</dbReference>
<dbReference type="Gene3D" id="3.40.50.720">
    <property type="entry name" value="NAD(P)-binding Rossmann-like Domain"/>
    <property type="match status" value="1"/>
</dbReference>
<feature type="domain" description="Alcohol dehydrogenase-like N-terminal" evidence="3">
    <location>
        <begin position="25"/>
        <end position="132"/>
    </location>
</feature>
<evidence type="ECO:0000313" key="4">
    <source>
        <dbReference type="EMBL" id="OLR55893.1"/>
    </source>
</evidence>
<gene>
    <name evidence="4" type="ORF">BHK98_07360</name>
</gene>
<sequence>MKALRLVEPKNFQIVDIPEPIQDGKHVIIDVERVGLCGSDLTLWKGTRIFGSGHIMGHEYCGTVVDPGPRKDLCIGDRVAGIPANYCRNCFFCNNGMENLCNETVTKGGPGVTIDGACTARFAVLADKAFKLDSAVKPELGALVEPIANGHHAAITRGNVQAGENILIIGGGIIAILTAWWAKKQGAYIVMSEINENRIAHLKKFSAADEVVNPMEEGALKAVQAKTKIGFDKIFECSHPNDKLFNETLIPMARKGGTIIQVGSMEGVLSFNFFAFQYKELSYVSSWSITENDFTEAICAIEKYPQDFLPHITSVISMGEVQERMTAMSSGKLQDVKVIIDPHR</sequence>
<evidence type="ECO:0008006" key="6">
    <source>
        <dbReference type="Google" id="ProtNLM"/>
    </source>
</evidence>
<protein>
    <recommendedName>
        <fullName evidence="6">Alcohol dehydrogenase</fullName>
    </recommendedName>
</protein>